<reference evidence="3" key="1">
    <citation type="journal article" date="2017" name="Nat. Ecol. Evol.">
        <title>Genome expansion and lineage-specific genetic innovations in the forest pathogenic fungi Armillaria.</title>
        <authorList>
            <person name="Sipos G."/>
            <person name="Prasanna A.N."/>
            <person name="Walter M.C."/>
            <person name="O'Connor E."/>
            <person name="Balint B."/>
            <person name="Krizsan K."/>
            <person name="Kiss B."/>
            <person name="Hess J."/>
            <person name="Varga T."/>
            <person name="Slot J."/>
            <person name="Riley R."/>
            <person name="Boka B."/>
            <person name="Rigling D."/>
            <person name="Barry K."/>
            <person name="Lee J."/>
            <person name="Mihaltcheva S."/>
            <person name="LaButti K."/>
            <person name="Lipzen A."/>
            <person name="Waldron R."/>
            <person name="Moloney N.M."/>
            <person name="Sperisen C."/>
            <person name="Kredics L."/>
            <person name="Vagvoelgyi C."/>
            <person name="Patrignani A."/>
            <person name="Fitzpatrick D."/>
            <person name="Nagy I."/>
            <person name="Doyle S."/>
            <person name="Anderson J.B."/>
            <person name="Grigoriev I.V."/>
            <person name="Gueldener U."/>
            <person name="Muensterkoetter M."/>
            <person name="Nagy L.G."/>
        </authorList>
    </citation>
    <scope>NUCLEOTIDE SEQUENCE [LARGE SCALE GENOMIC DNA]</scope>
    <source>
        <strain evidence="3">Ar21-2</strain>
    </source>
</reference>
<dbReference type="Proteomes" id="UP000217790">
    <property type="component" value="Unassembled WGS sequence"/>
</dbReference>
<proteinExistence type="predicted"/>
<dbReference type="EMBL" id="KZ293694">
    <property type="protein sequence ID" value="PBK84989.1"/>
    <property type="molecule type" value="Genomic_DNA"/>
</dbReference>
<name>A0A2H3CPI8_ARMGA</name>
<organism evidence="2 3">
    <name type="scientific">Armillaria gallica</name>
    <name type="common">Bulbous honey fungus</name>
    <name type="synonym">Armillaria bulbosa</name>
    <dbReference type="NCBI Taxonomy" id="47427"/>
    <lineage>
        <taxon>Eukaryota</taxon>
        <taxon>Fungi</taxon>
        <taxon>Dikarya</taxon>
        <taxon>Basidiomycota</taxon>
        <taxon>Agaricomycotina</taxon>
        <taxon>Agaricomycetes</taxon>
        <taxon>Agaricomycetidae</taxon>
        <taxon>Agaricales</taxon>
        <taxon>Marasmiineae</taxon>
        <taxon>Physalacriaceae</taxon>
        <taxon>Armillaria</taxon>
    </lineage>
</organism>
<evidence type="ECO:0000313" key="2">
    <source>
        <dbReference type="EMBL" id="PBK84989.1"/>
    </source>
</evidence>
<accession>A0A2H3CPI8</accession>
<evidence type="ECO:0000256" key="1">
    <source>
        <dbReference type="SAM" id="MobiDB-lite"/>
    </source>
</evidence>
<sequence>MAWQISVIESKNQVTAAISLGQSPVLRISLEPVENVKPSPGVLQTWNKEYLWEGGRTILAKAKTIEQEERWLKIKMTQQCHSGPKLGRDYTEKAEFQGKNMLSWWYEGVLHRWINKSKDDSEESKEQPQHQAGTKHQDMPSVLLGDDHGGRVPRHTQSDSLGVHGAGPSARTE</sequence>
<gene>
    <name evidence="2" type="ORF">ARMGADRAFT_1036693</name>
</gene>
<keyword evidence="3" id="KW-1185">Reference proteome</keyword>
<protein>
    <submittedName>
        <fullName evidence="2">Uncharacterized protein</fullName>
    </submittedName>
</protein>
<dbReference type="AlphaFoldDB" id="A0A2H3CPI8"/>
<dbReference type="InParanoid" id="A0A2H3CPI8"/>
<evidence type="ECO:0000313" key="3">
    <source>
        <dbReference type="Proteomes" id="UP000217790"/>
    </source>
</evidence>
<dbReference type="OrthoDB" id="10609284at2759"/>
<feature type="compositionally biased region" description="Basic and acidic residues" evidence="1">
    <location>
        <begin position="117"/>
        <end position="128"/>
    </location>
</feature>
<feature type="region of interest" description="Disordered" evidence="1">
    <location>
        <begin position="117"/>
        <end position="173"/>
    </location>
</feature>